<dbReference type="Pfam" id="PF13480">
    <property type="entry name" value="Acetyltransf_6"/>
    <property type="match status" value="1"/>
</dbReference>
<comment type="caution">
    <text evidence="2">The sequence shown here is derived from an EMBL/GenBank/DDBJ whole genome shotgun (WGS) entry which is preliminary data.</text>
</comment>
<dbReference type="InterPro" id="IPR038740">
    <property type="entry name" value="BioF2-like_GNAT_dom"/>
</dbReference>
<evidence type="ECO:0000259" key="1">
    <source>
        <dbReference type="Pfam" id="PF13480"/>
    </source>
</evidence>
<feature type="domain" description="BioF2-like acetyltransferase" evidence="1">
    <location>
        <begin position="184"/>
        <end position="328"/>
    </location>
</feature>
<dbReference type="InterPro" id="IPR016181">
    <property type="entry name" value="Acyl_CoA_acyltransferase"/>
</dbReference>
<sequence length="394" mass="43043">MPPPRTGGVAVGRALHGVPGATVVSAHEDLDALTDAWDDLWRRSPAATAFQAHAWNAAWARAYVPAGRLATVTVWDGDVLVAAAPLHRQRRGAVSVLAPLGGPLSDSTDVLLDPRVPDAGPRLVRALAQVPGWRVLDLPEVLPGAAAQEWARTWPGRVRRTPSSLNLQLPVLPQADVLARLPSRTASTLRRKIKKVDQLAIERTELTRAAVPEAVDGLIQLHEAQWAGRRGNPEHLTDRFRTFLVQALESMVDRGQAVVVEYRLDGRLMASEVDLLGHRQLAYYLAGIDPGLREHIDTSVLLVTGALDLAHRLDRAEYSFLRGDEDYKLRWRPDHVIAERVLLARPGLLGSAGYLPATAAASAVMAFARRALGGRARELARTAMHRIRQVRAGR</sequence>
<dbReference type="EMBL" id="JAAGWG010000008">
    <property type="protein sequence ID" value="NEK85491.1"/>
    <property type="molecule type" value="Genomic_DNA"/>
</dbReference>
<gene>
    <name evidence="2" type="ORF">GCU60_06915</name>
</gene>
<keyword evidence="2" id="KW-0808">Transferase</keyword>
<reference evidence="2 3" key="1">
    <citation type="submission" date="2019-12" db="EMBL/GenBank/DDBJ databases">
        <title>the WGS of Blastococcus saxobsidens 67B17.</title>
        <authorList>
            <person name="Jiang Z."/>
        </authorList>
    </citation>
    <scope>NUCLEOTIDE SEQUENCE [LARGE SCALE GENOMIC DNA]</scope>
    <source>
        <strain evidence="2 3">67B17</strain>
    </source>
</reference>
<dbReference type="Proteomes" id="UP000479241">
    <property type="component" value="Unassembled WGS sequence"/>
</dbReference>
<protein>
    <submittedName>
        <fullName evidence="2">GNAT family N-acetyltransferase</fullName>
    </submittedName>
</protein>
<evidence type="ECO:0000313" key="2">
    <source>
        <dbReference type="EMBL" id="NEK85491.1"/>
    </source>
</evidence>
<dbReference type="Gene3D" id="3.40.630.30">
    <property type="match status" value="1"/>
</dbReference>
<dbReference type="AlphaFoldDB" id="A0A6L9W1Y1"/>
<proteinExistence type="predicted"/>
<dbReference type="RefSeq" id="WP_163203543.1">
    <property type="nucleotide sequence ID" value="NZ_JAAGWG010000008.1"/>
</dbReference>
<organism evidence="2 3">
    <name type="scientific">Blastococcus saxobsidens</name>
    <dbReference type="NCBI Taxonomy" id="138336"/>
    <lineage>
        <taxon>Bacteria</taxon>
        <taxon>Bacillati</taxon>
        <taxon>Actinomycetota</taxon>
        <taxon>Actinomycetes</taxon>
        <taxon>Geodermatophilales</taxon>
        <taxon>Geodermatophilaceae</taxon>
        <taxon>Blastococcus</taxon>
    </lineage>
</organism>
<name>A0A6L9W1Y1_9ACTN</name>
<evidence type="ECO:0000313" key="3">
    <source>
        <dbReference type="Proteomes" id="UP000479241"/>
    </source>
</evidence>
<accession>A0A6L9W1Y1</accession>
<dbReference type="SUPFAM" id="SSF55729">
    <property type="entry name" value="Acyl-CoA N-acyltransferases (Nat)"/>
    <property type="match status" value="1"/>
</dbReference>
<dbReference type="GO" id="GO:0016740">
    <property type="term" value="F:transferase activity"/>
    <property type="evidence" value="ECO:0007669"/>
    <property type="project" value="UniProtKB-KW"/>
</dbReference>